<dbReference type="EMBL" id="GBRH01259890">
    <property type="protein sequence ID" value="JAD38005.1"/>
    <property type="molecule type" value="Transcribed_RNA"/>
</dbReference>
<sequence length="14" mass="1642">MLPRLHLLKEVCSC</sequence>
<accession>A0A0A8ZMM3</accession>
<evidence type="ECO:0000313" key="1">
    <source>
        <dbReference type="EMBL" id="JAD38005.1"/>
    </source>
</evidence>
<reference evidence="1" key="1">
    <citation type="submission" date="2014-09" db="EMBL/GenBank/DDBJ databases">
        <authorList>
            <person name="Magalhaes I.L.F."/>
            <person name="Oliveira U."/>
            <person name="Santos F.R."/>
            <person name="Vidigal T.H.D.A."/>
            <person name="Brescovit A.D."/>
            <person name="Santos A.J."/>
        </authorList>
    </citation>
    <scope>NUCLEOTIDE SEQUENCE</scope>
    <source>
        <tissue evidence="1">Shoot tissue taken approximately 20 cm above the soil surface</tissue>
    </source>
</reference>
<reference evidence="1" key="2">
    <citation type="journal article" date="2015" name="Data Brief">
        <title>Shoot transcriptome of the giant reed, Arundo donax.</title>
        <authorList>
            <person name="Barrero R.A."/>
            <person name="Guerrero F.D."/>
            <person name="Moolhuijzen P."/>
            <person name="Goolsby J.A."/>
            <person name="Tidwell J."/>
            <person name="Bellgard S.E."/>
            <person name="Bellgard M.I."/>
        </authorList>
    </citation>
    <scope>NUCLEOTIDE SEQUENCE</scope>
    <source>
        <tissue evidence="1">Shoot tissue taken approximately 20 cm above the soil surface</tissue>
    </source>
</reference>
<protein>
    <submittedName>
        <fullName evidence="1">Uncharacterized protein</fullName>
    </submittedName>
</protein>
<organism evidence="1">
    <name type="scientific">Arundo donax</name>
    <name type="common">Giant reed</name>
    <name type="synonym">Donax arundinaceus</name>
    <dbReference type="NCBI Taxonomy" id="35708"/>
    <lineage>
        <taxon>Eukaryota</taxon>
        <taxon>Viridiplantae</taxon>
        <taxon>Streptophyta</taxon>
        <taxon>Embryophyta</taxon>
        <taxon>Tracheophyta</taxon>
        <taxon>Spermatophyta</taxon>
        <taxon>Magnoliopsida</taxon>
        <taxon>Liliopsida</taxon>
        <taxon>Poales</taxon>
        <taxon>Poaceae</taxon>
        <taxon>PACMAD clade</taxon>
        <taxon>Arundinoideae</taxon>
        <taxon>Arundineae</taxon>
        <taxon>Arundo</taxon>
    </lineage>
</organism>
<name>A0A0A8ZMM3_ARUDO</name>
<proteinExistence type="predicted"/>